<reference evidence="11" key="1">
    <citation type="journal article" date="2014" name="Science">
        <title>Ancient hybridizations among the ancestral genomes of bread wheat.</title>
        <authorList>
            <consortium name="International Wheat Genome Sequencing Consortium,"/>
            <person name="Marcussen T."/>
            <person name="Sandve S.R."/>
            <person name="Heier L."/>
            <person name="Spannagl M."/>
            <person name="Pfeifer M."/>
            <person name="Jakobsen K.S."/>
            <person name="Wulff B.B."/>
            <person name="Steuernagel B."/>
            <person name="Mayer K.F."/>
            <person name="Olsen O.A."/>
        </authorList>
    </citation>
    <scope>NUCLEOTIDE SEQUENCE [LARGE SCALE GENOMIC DNA]</scope>
    <source>
        <strain evidence="11">cv. AL8/78</strain>
    </source>
</reference>
<feature type="domain" description="HTH myb-type" evidence="9">
    <location>
        <begin position="118"/>
        <end position="168"/>
    </location>
</feature>
<accession>A0A453D7B9</accession>
<sequence length="231" mass="25658">PPAARPARPHLYMLPSAPADTSAARRSKIQARTRKNAARATSGSLGGGGGADMGRIPCCDKDNVKRGLWTPKEDDKLLSYITQYGTRNWRLIPKNAGLQRCSKSCRVRWTNYMLPDLKHGEFTDAEEQTIIKLHPALGNRWSLITAQLPGRTGNHIENHWNTKLKKKLSGMGRPRGAVALQEHQRPQHNSSRARPLISDGTHEVQEVAHPVQQPEPMGRRRSARIAGQPAL</sequence>
<keyword evidence="4" id="KW-0238">DNA-binding</keyword>
<dbReference type="EnsemblPlants" id="AET2Gv21114900.1">
    <property type="protein sequence ID" value="AET2Gv21114900.1"/>
    <property type="gene ID" value="AET2Gv21114900"/>
</dbReference>
<evidence type="ECO:0000259" key="8">
    <source>
        <dbReference type="PROSITE" id="PS50090"/>
    </source>
</evidence>
<keyword evidence="3" id="KW-0805">Transcription regulation</keyword>
<keyword evidence="6" id="KW-0539">Nucleus</keyword>
<dbReference type="PANTHER" id="PTHR47994">
    <property type="entry name" value="F14D16.11-RELATED"/>
    <property type="match status" value="1"/>
</dbReference>
<name>A0A453D7B9_AEGTS</name>
<keyword evidence="2" id="KW-0677">Repeat</keyword>
<dbReference type="GO" id="GO:0005634">
    <property type="term" value="C:nucleus"/>
    <property type="evidence" value="ECO:0007669"/>
    <property type="project" value="UniProtKB-SubCell"/>
</dbReference>
<protein>
    <submittedName>
        <fullName evidence="10">Uncharacterized protein</fullName>
    </submittedName>
</protein>
<feature type="region of interest" description="Disordered" evidence="7">
    <location>
        <begin position="1"/>
        <end position="52"/>
    </location>
</feature>
<dbReference type="CDD" id="cd00167">
    <property type="entry name" value="SANT"/>
    <property type="match status" value="2"/>
</dbReference>
<dbReference type="InterPro" id="IPR015495">
    <property type="entry name" value="Myb_TF_plants"/>
</dbReference>
<evidence type="ECO:0000313" key="10">
    <source>
        <dbReference type="EnsemblPlants" id="AET2Gv21114900.1"/>
    </source>
</evidence>
<feature type="domain" description="Myb-like" evidence="8">
    <location>
        <begin position="61"/>
        <end position="113"/>
    </location>
</feature>
<comment type="subcellular location">
    <subcellularLocation>
        <location evidence="1">Nucleus</location>
    </subcellularLocation>
</comment>
<evidence type="ECO:0000256" key="7">
    <source>
        <dbReference type="SAM" id="MobiDB-lite"/>
    </source>
</evidence>
<dbReference type="InterPro" id="IPR009057">
    <property type="entry name" value="Homeodomain-like_sf"/>
</dbReference>
<dbReference type="GO" id="GO:0003677">
    <property type="term" value="F:DNA binding"/>
    <property type="evidence" value="ECO:0007669"/>
    <property type="project" value="UniProtKB-KW"/>
</dbReference>
<evidence type="ECO:0000256" key="3">
    <source>
        <dbReference type="ARBA" id="ARBA00023015"/>
    </source>
</evidence>
<dbReference type="Pfam" id="PF00249">
    <property type="entry name" value="Myb_DNA-binding"/>
    <property type="match status" value="2"/>
</dbReference>
<feature type="region of interest" description="Disordered" evidence="7">
    <location>
        <begin position="180"/>
        <end position="231"/>
    </location>
</feature>
<dbReference type="AlphaFoldDB" id="A0A453D7B9"/>
<reference evidence="11" key="2">
    <citation type="journal article" date="2017" name="Nat. Plants">
        <title>The Aegilops tauschii genome reveals multiple impacts of transposons.</title>
        <authorList>
            <person name="Zhao G."/>
            <person name="Zou C."/>
            <person name="Li K."/>
            <person name="Wang K."/>
            <person name="Li T."/>
            <person name="Gao L."/>
            <person name="Zhang X."/>
            <person name="Wang H."/>
            <person name="Yang Z."/>
            <person name="Liu X."/>
            <person name="Jiang W."/>
            <person name="Mao L."/>
            <person name="Kong X."/>
            <person name="Jiao Y."/>
            <person name="Jia J."/>
        </authorList>
    </citation>
    <scope>NUCLEOTIDE SEQUENCE [LARGE SCALE GENOMIC DNA]</scope>
    <source>
        <strain evidence="11">cv. AL8/78</strain>
    </source>
</reference>
<dbReference type="SUPFAM" id="SSF46689">
    <property type="entry name" value="Homeodomain-like"/>
    <property type="match status" value="1"/>
</dbReference>
<dbReference type="SMART" id="SM00717">
    <property type="entry name" value="SANT"/>
    <property type="match status" value="2"/>
</dbReference>
<feature type="compositionally biased region" description="Basic residues" evidence="7">
    <location>
        <begin position="25"/>
        <end position="37"/>
    </location>
</feature>
<dbReference type="PROSITE" id="PS51294">
    <property type="entry name" value="HTH_MYB"/>
    <property type="match status" value="2"/>
</dbReference>
<dbReference type="Proteomes" id="UP000015105">
    <property type="component" value="Chromosome 2D"/>
</dbReference>
<dbReference type="FunFam" id="1.10.10.60:FF:000015">
    <property type="entry name" value="Transcription factor RAX3"/>
    <property type="match status" value="1"/>
</dbReference>
<feature type="domain" description="Myb-like" evidence="8">
    <location>
        <begin position="114"/>
        <end position="164"/>
    </location>
</feature>
<evidence type="ECO:0000256" key="4">
    <source>
        <dbReference type="ARBA" id="ARBA00023125"/>
    </source>
</evidence>
<feature type="domain" description="HTH myb-type" evidence="9">
    <location>
        <begin position="61"/>
        <end position="117"/>
    </location>
</feature>
<reference evidence="10" key="4">
    <citation type="submission" date="2019-03" db="UniProtKB">
        <authorList>
            <consortium name="EnsemblPlants"/>
        </authorList>
    </citation>
    <scope>IDENTIFICATION</scope>
</reference>
<dbReference type="InterPro" id="IPR017930">
    <property type="entry name" value="Myb_dom"/>
</dbReference>
<dbReference type="PROSITE" id="PS50090">
    <property type="entry name" value="MYB_LIKE"/>
    <property type="match status" value="2"/>
</dbReference>
<evidence type="ECO:0000313" key="11">
    <source>
        <dbReference type="Proteomes" id="UP000015105"/>
    </source>
</evidence>
<evidence type="ECO:0000256" key="6">
    <source>
        <dbReference type="ARBA" id="ARBA00023242"/>
    </source>
</evidence>
<dbReference type="InterPro" id="IPR001005">
    <property type="entry name" value="SANT/Myb"/>
</dbReference>
<dbReference type="PANTHER" id="PTHR47994:SF2">
    <property type="entry name" value="TRANSCRIPTION FACTOR MYB80"/>
    <property type="match status" value="1"/>
</dbReference>
<evidence type="ECO:0000256" key="5">
    <source>
        <dbReference type="ARBA" id="ARBA00023163"/>
    </source>
</evidence>
<dbReference type="Gramene" id="AET2Gv21114900.1">
    <property type="protein sequence ID" value="AET2Gv21114900.1"/>
    <property type="gene ID" value="AET2Gv21114900"/>
</dbReference>
<reference evidence="10" key="5">
    <citation type="journal article" date="2021" name="G3 (Bethesda)">
        <title>Aegilops tauschii genome assembly Aet v5.0 features greater sequence contiguity and improved annotation.</title>
        <authorList>
            <person name="Wang L."/>
            <person name="Zhu T."/>
            <person name="Rodriguez J.C."/>
            <person name="Deal K.R."/>
            <person name="Dubcovsky J."/>
            <person name="McGuire P.E."/>
            <person name="Lux T."/>
            <person name="Spannagl M."/>
            <person name="Mayer K.F.X."/>
            <person name="Baldrich P."/>
            <person name="Meyers B.C."/>
            <person name="Huo N."/>
            <person name="Gu Y.Q."/>
            <person name="Zhou H."/>
            <person name="Devos K.M."/>
            <person name="Bennetzen J.L."/>
            <person name="Unver T."/>
            <person name="Budak H."/>
            <person name="Gulick P.J."/>
            <person name="Galiba G."/>
            <person name="Kalapos B."/>
            <person name="Nelson D.R."/>
            <person name="Li P."/>
            <person name="You F.M."/>
            <person name="Luo M.C."/>
            <person name="Dvorak J."/>
        </authorList>
    </citation>
    <scope>NUCLEOTIDE SEQUENCE [LARGE SCALE GENOMIC DNA]</scope>
    <source>
        <strain evidence="10">cv. AL8/78</strain>
    </source>
</reference>
<reference evidence="10" key="3">
    <citation type="journal article" date="2017" name="Nature">
        <title>Genome sequence of the progenitor of the wheat D genome Aegilops tauschii.</title>
        <authorList>
            <person name="Luo M.C."/>
            <person name="Gu Y.Q."/>
            <person name="Puiu D."/>
            <person name="Wang H."/>
            <person name="Twardziok S.O."/>
            <person name="Deal K.R."/>
            <person name="Huo N."/>
            <person name="Zhu T."/>
            <person name="Wang L."/>
            <person name="Wang Y."/>
            <person name="McGuire P.E."/>
            <person name="Liu S."/>
            <person name="Long H."/>
            <person name="Ramasamy R.K."/>
            <person name="Rodriguez J.C."/>
            <person name="Van S.L."/>
            <person name="Yuan L."/>
            <person name="Wang Z."/>
            <person name="Xia Z."/>
            <person name="Xiao L."/>
            <person name="Anderson O.D."/>
            <person name="Ouyang S."/>
            <person name="Liang Y."/>
            <person name="Zimin A.V."/>
            <person name="Pertea G."/>
            <person name="Qi P."/>
            <person name="Bennetzen J.L."/>
            <person name="Dai X."/>
            <person name="Dawson M.W."/>
            <person name="Muller H.G."/>
            <person name="Kugler K."/>
            <person name="Rivarola-Duarte L."/>
            <person name="Spannagl M."/>
            <person name="Mayer K.F.X."/>
            <person name="Lu F.H."/>
            <person name="Bevan M.W."/>
            <person name="Leroy P."/>
            <person name="Li P."/>
            <person name="You F.M."/>
            <person name="Sun Q."/>
            <person name="Liu Z."/>
            <person name="Lyons E."/>
            <person name="Wicker T."/>
            <person name="Salzberg S.L."/>
            <person name="Devos K.M."/>
            <person name="Dvorak J."/>
        </authorList>
    </citation>
    <scope>NUCLEOTIDE SEQUENCE [LARGE SCALE GENOMIC DNA]</scope>
    <source>
        <strain evidence="10">cv. AL8/78</strain>
    </source>
</reference>
<evidence type="ECO:0000259" key="9">
    <source>
        <dbReference type="PROSITE" id="PS51294"/>
    </source>
</evidence>
<evidence type="ECO:0000256" key="2">
    <source>
        <dbReference type="ARBA" id="ARBA00022737"/>
    </source>
</evidence>
<organism evidence="10 11">
    <name type="scientific">Aegilops tauschii subsp. strangulata</name>
    <name type="common">Goatgrass</name>
    <dbReference type="NCBI Taxonomy" id="200361"/>
    <lineage>
        <taxon>Eukaryota</taxon>
        <taxon>Viridiplantae</taxon>
        <taxon>Streptophyta</taxon>
        <taxon>Embryophyta</taxon>
        <taxon>Tracheophyta</taxon>
        <taxon>Spermatophyta</taxon>
        <taxon>Magnoliopsida</taxon>
        <taxon>Liliopsida</taxon>
        <taxon>Poales</taxon>
        <taxon>Poaceae</taxon>
        <taxon>BOP clade</taxon>
        <taxon>Pooideae</taxon>
        <taxon>Triticodae</taxon>
        <taxon>Triticeae</taxon>
        <taxon>Triticinae</taxon>
        <taxon>Aegilops</taxon>
    </lineage>
</organism>
<keyword evidence="11" id="KW-1185">Reference proteome</keyword>
<evidence type="ECO:0000256" key="1">
    <source>
        <dbReference type="ARBA" id="ARBA00004123"/>
    </source>
</evidence>
<dbReference type="Gene3D" id="1.10.10.60">
    <property type="entry name" value="Homeodomain-like"/>
    <property type="match status" value="2"/>
</dbReference>
<proteinExistence type="predicted"/>
<keyword evidence="5" id="KW-0804">Transcription</keyword>